<evidence type="ECO:0000256" key="5">
    <source>
        <dbReference type="ARBA" id="ARBA00023242"/>
    </source>
</evidence>
<keyword evidence="9" id="KW-1185">Reference proteome</keyword>
<evidence type="ECO:0000313" key="9">
    <source>
        <dbReference type="Proteomes" id="UP000228934"/>
    </source>
</evidence>
<dbReference type="AlphaFoldDB" id="A0A2G9R709"/>
<dbReference type="Pfam" id="PF12231">
    <property type="entry name" value="Rif1_N"/>
    <property type="match status" value="1"/>
</dbReference>
<evidence type="ECO:0000259" key="7">
    <source>
        <dbReference type="Pfam" id="PF12231"/>
    </source>
</evidence>
<dbReference type="OrthoDB" id="5399929at2759"/>
<evidence type="ECO:0000256" key="1">
    <source>
        <dbReference type="ARBA" id="ARBA00004123"/>
    </source>
</evidence>
<dbReference type="PANTHER" id="PTHR22928">
    <property type="entry name" value="TELOMERE-ASSOCIATED PROTEIN RIF1"/>
    <property type="match status" value="1"/>
</dbReference>
<evidence type="ECO:0000256" key="6">
    <source>
        <dbReference type="ARBA" id="ARBA00023306"/>
    </source>
</evidence>
<keyword evidence="5" id="KW-0539">Nucleus</keyword>
<evidence type="ECO:0000256" key="3">
    <source>
        <dbReference type="ARBA" id="ARBA00022454"/>
    </source>
</evidence>
<accession>A0A2G9R709</accession>
<sequence>MGFCVFYSNIASSLSATEVEELLSSLNSIAVKSADKNTCTRALWVISKQHFSAEDVGKAVPSILSTLENVLNKDVQSVVIAYEALNVVIRLVEQTPAQMTDEAVRWAKIIIPLVVHSAPKVRLRAATALELGVPLLLQKQQEVAALTEQLMTSKIIGELNKLFSNKNETYVLKLWPLFVKLLGKTLHRSGSFINSLLQLEELGFRNGSPAIKKIAFIAWKSLIDNFALNPDILCSSKRLKLLMQPLSSIHVRTEALALTKVEVWWYLLIRLGSQLPIHFEQ</sequence>
<keyword evidence="4" id="KW-0779">Telomere</keyword>
<feature type="non-terminal residue" evidence="8">
    <location>
        <position position="281"/>
    </location>
</feature>
<evidence type="ECO:0000256" key="2">
    <source>
        <dbReference type="ARBA" id="ARBA00004574"/>
    </source>
</evidence>
<dbReference type="EMBL" id="KV968250">
    <property type="protein sequence ID" value="PIO23657.1"/>
    <property type="molecule type" value="Genomic_DNA"/>
</dbReference>
<keyword evidence="6" id="KW-0131">Cell cycle</keyword>
<evidence type="ECO:0000256" key="4">
    <source>
        <dbReference type="ARBA" id="ARBA00022895"/>
    </source>
</evidence>
<dbReference type="InterPro" id="IPR016024">
    <property type="entry name" value="ARM-type_fold"/>
</dbReference>
<dbReference type="InterPro" id="IPR011989">
    <property type="entry name" value="ARM-like"/>
</dbReference>
<dbReference type="PANTHER" id="PTHR22928:SF3">
    <property type="entry name" value="TELOMERE-ASSOCIATED PROTEIN RIF1"/>
    <property type="match status" value="1"/>
</dbReference>
<dbReference type="SUPFAM" id="SSF48371">
    <property type="entry name" value="ARM repeat"/>
    <property type="match status" value="1"/>
</dbReference>
<proteinExistence type="predicted"/>
<reference evidence="9" key="1">
    <citation type="journal article" date="2017" name="Nat. Commun.">
        <title>The North American bullfrog draft genome provides insight into hormonal regulation of long noncoding RNA.</title>
        <authorList>
            <person name="Hammond S.A."/>
            <person name="Warren R.L."/>
            <person name="Vandervalk B.P."/>
            <person name="Kucuk E."/>
            <person name="Khan H."/>
            <person name="Gibb E.A."/>
            <person name="Pandoh P."/>
            <person name="Kirk H."/>
            <person name="Zhao Y."/>
            <person name="Jones M."/>
            <person name="Mungall A.J."/>
            <person name="Coope R."/>
            <person name="Pleasance S."/>
            <person name="Moore R.A."/>
            <person name="Holt R.A."/>
            <person name="Round J.M."/>
            <person name="Ohora S."/>
            <person name="Walle B.V."/>
            <person name="Veldhoen N."/>
            <person name="Helbing C.C."/>
            <person name="Birol I."/>
        </authorList>
    </citation>
    <scope>NUCLEOTIDE SEQUENCE [LARGE SCALE GENOMIC DNA]</scope>
</reference>
<comment type="subcellular location">
    <subcellularLocation>
        <location evidence="2">Chromosome</location>
        <location evidence="2">Telomere</location>
    </subcellularLocation>
    <subcellularLocation>
        <location evidence="1">Nucleus</location>
    </subcellularLocation>
</comment>
<gene>
    <name evidence="8" type="ORF">AB205_0185780</name>
</gene>
<evidence type="ECO:0000313" key="8">
    <source>
        <dbReference type="EMBL" id="PIO23657.1"/>
    </source>
</evidence>
<dbReference type="GO" id="GO:0140445">
    <property type="term" value="C:chromosome, telomeric repeat region"/>
    <property type="evidence" value="ECO:0007669"/>
    <property type="project" value="TreeGrafter"/>
</dbReference>
<protein>
    <recommendedName>
        <fullName evidence="7">Telomere-associated protein Rif1 N-terminal domain-containing protein</fullName>
    </recommendedName>
</protein>
<dbReference type="InterPro" id="IPR022031">
    <property type="entry name" value="Rif1_N"/>
</dbReference>
<dbReference type="GO" id="GO:0005634">
    <property type="term" value="C:nucleus"/>
    <property type="evidence" value="ECO:0007669"/>
    <property type="project" value="UniProtKB-SubCell"/>
</dbReference>
<name>A0A2G9R709_AQUCT</name>
<dbReference type="GO" id="GO:0000723">
    <property type="term" value="P:telomere maintenance"/>
    <property type="evidence" value="ECO:0007669"/>
    <property type="project" value="TreeGrafter"/>
</dbReference>
<keyword evidence="3" id="KW-0158">Chromosome</keyword>
<dbReference type="Gene3D" id="1.25.10.10">
    <property type="entry name" value="Leucine-rich Repeat Variant"/>
    <property type="match status" value="1"/>
</dbReference>
<dbReference type="Proteomes" id="UP000228934">
    <property type="component" value="Unassembled WGS sequence"/>
</dbReference>
<organism evidence="8 9">
    <name type="scientific">Aquarana catesbeiana</name>
    <name type="common">American bullfrog</name>
    <name type="synonym">Rana catesbeiana</name>
    <dbReference type="NCBI Taxonomy" id="8400"/>
    <lineage>
        <taxon>Eukaryota</taxon>
        <taxon>Metazoa</taxon>
        <taxon>Chordata</taxon>
        <taxon>Craniata</taxon>
        <taxon>Vertebrata</taxon>
        <taxon>Euteleostomi</taxon>
        <taxon>Amphibia</taxon>
        <taxon>Batrachia</taxon>
        <taxon>Anura</taxon>
        <taxon>Neobatrachia</taxon>
        <taxon>Ranoidea</taxon>
        <taxon>Ranidae</taxon>
        <taxon>Aquarana</taxon>
    </lineage>
</organism>
<feature type="domain" description="Telomere-associated protein Rif1 N-terminal" evidence="7">
    <location>
        <begin position="2"/>
        <end position="280"/>
    </location>
</feature>